<dbReference type="InterPro" id="IPR036388">
    <property type="entry name" value="WH-like_DNA-bd_sf"/>
</dbReference>
<dbReference type="GO" id="GO:0003700">
    <property type="term" value="F:DNA-binding transcription factor activity"/>
    <property type="evidence" value="ECO:0007669"/>
    <property type="project" value="InterPro"/>
</dbReference>
<keyword evidence="3" id="KW-1185">Reference proteome</keyword>
<dbReference type="AlphaFoldDB" id="A0A919NJQ8"/>
<evidence type="ECO:0000259" key="1">
    <source>
        <dbReference type="PROSITE" id="PS50995"/>
    </source>
</evidence>
<dbReference type="SMART" id="SM00347">
    <property type="entry name" value="HTH_MARR"/>
    <property type="match status" value="1"/>
</dbReference>
<sequence length="141" mass="15631">MHYSERLLGYVKRAEQATQAAKERALREFGLTPAQQSALAILSDHEGITGAQLARECAVTPQTMNSTLVRLERRGIIERTPHPMHGTLVEIRMTRAGRKVFAEADARVAELDAVLSKPLDEVELGTLKELLTRVSVTARDQ</sequence>
<accession>A0A919NJQ8</accession>
<gene>
    <name evidence="2" type="ORF">Ate02nite_27040</name>
</gene>
<evidence type="ECO:0000313" key="3">
    <source>
        <dbReference type="Proteomes" id="UP000623608"/>
    </source>
</evidence>
<dbReference type="PANTHER" id="PTHR33164:SF43">
    <property type="entry name" value="HTH-TYPE TRANSCRIPTIONAL REPRESSOR YETL"/>
    <property type="match status" value="1"/>
</dbReference>
<name>A0A919NJQ8_9ACTN</name>
<dbReference type="InterPro" id="IPR000835">
    <property type="entry name" value="HTH_MarR-typ"/>
</dbReference>
<feature type="domain" description="HTH marR-type" evidence="1">
    <location>
        <begin position="4"/>
        <end position="136"/>
    </location>
</feature>
<organism evidence="2 3">
    <name type="scientific">Paractinoplanes tereljensis</name>
    <dbReference type="NCBI Taxonomy" id="571912"/>
    <lineage>
        <taxon>Bacteria</taxon>
        <taxon>Bacillati</taxon>
        <taxon>Actinomycetota</taxon>
        <taxon>Actinomycetes</taxon>
        <taxon>Micromonosporales</taxon>
        <taxon>Micromonosporaceae</taxon>
        <taxon>Paractinoplanes</taxon>
    </lineage>
</organism>
<protein>
    <recommendedName>
        <fullName evidence="1">HTH marR-type domain-containing protein</fullName>
    </recommendedName>
</protein>
<evidence type="ECO:0000313" key="2">
    <source>
        <dbReference type="EMBL" id="GIF19974.1"/>
    </source>
</evidence>
<dbReference type="PROSITE" id="PS50995">
    <property type="entry name" value="HTH_MARR_2"/>
    <property type="match status" value="1"/>
</dbReference>
<reference evidence="2" key="1">
    <citation type="submission" date="2021-01" db="EMBL/GenBank/DDBJ databases">
        <title>Whole genome shotgun sequence of Actinoplanes tereljensis NBRC 105297.</title>
        <authorList>
            <person name="Komaki H."/>
            <person name="Tamura T."/>
        </authorList>
    </citation>
    <scope>NUCLEOTIDE SEQUENCE</scope>
    <source>
        <strain evidence="2">NBRC 105297</strain>
    </source>
</reference>
<dbReference type="Pfam" id="PF12802">
    <property type="entry name" value="MarR_2"/>
    <property type="match status" value="1"/>
</dbReference>
<proteinExistence type="predicted"/>
<dbReference type="InterPro" id="IPR036390">
    <property type="entry name" value="WH_DNA-bd_sf"/>
</dbReference>
<dbReference type="Gene3D" id="1.10.10.10">
    <property type="entry name" value="Winged helix-like DNA-binding domain superfamily/Winged helix DNA-binding domain"/>
    <property type="match status" value="1"/>
</dbReference>
<dbReference type="SUPFAM" id="SSF46785">
    <property type="entry name" value="Winged helix' DNA-binding domain"/>
    <property type="match status" value="1"/>
</dbReference>
<comment type="caution">
    <text evidence="2">The sequence shown here is derived from an EMBL/GenBank/DDBJ whole genome shotgun (WGS) entry which is preliminary data.</text>
</comment>
<dbReference type="GO" id="GO:0006950">
    <property type="term" value="P:response to stress"/>
    <property type="evidence" value="ECO:0007669"/>
    <property type="project" value="TreeGrafter"/>
</dbReference>
<dbReference type="PANTHER" id="PTHR33164">
    <property type="entry name" value="TRANSCRIPTIONAL REGULATOR, MARR FAMILY"/>
    <property type="match status" value="1"/>
</dbReference>
<dbReference type="Proteomes" id="UP000623608">
    <property type="component" value="Unassembled WGS sequence"/>
</dbReference>
<dbReference type="RefSeq" id="WP_203805186.1">
    <property type="nucleotide sequence ID" value="NZ_BOMY01000020.1"/>
</dbReference>
<dbReference type="InterPro" id="IPR039422">
    <property type="entry name" value="MarR/SlyA-like"/>
</dbReference>
<dbReference type="EMBL" id="BOMY01000020">
    <property type="protein sequence ID" value="GIF19974.1"/>
    <property type="molecule type" value="Genomic_DNA"/>
</dbReference>